<evidence type="ECO:0008006" key="3">
    <source>
        <dbReference type="Google" id="ProtNLM"/>
    </source>
</evidence>
<dbReference type="EMBL" id="CP015164">
    <property type="protein sequence ID" value="AOW46166.1"/>
    <property type="molecule type" value="Genomic_DNA"/>
</dbReference>
<dbReference type="PANTHER" id="PTHR43881:SF5">
    <property type="entry name" value="GAMMA-GLUTAMYLTRANSPEPTIDASE"/>
    <property type="match status" value="1"/>
</dbReference>
<dbReference type="PANTHER" id="PTHR43881">
    <property type="entry name" value="GAMMA-GLUTAMYLTRANSPEPTIDASE (AFU_ORTHOLOGUE AFUA_4G13580)"/>
    <property type="match status" value="1"/>
</dbReference>
<reference evidence="2" key="1">
    <citation type="submission" date="2016-04" db="EMBL/GenBank/DDBJ databases">
        <authorList>
            <person name="Jeon C.O."/>
            <person name="Cho G.Y."/>
            <person name="Jeong H.I."/>
            <person name="Kim K.H."/>
        </authorList>
    </citation>
    <scope>NUCLEOTIDE SEQUENCE [LARGE SCALE GENOMIC DNA]</scope>
    <source>
        <strain evidence="2">LMG 1590</strain>
    </source>
</reference>
<gene>
    <name evidence="1" type="ORF">A4S02_04500</name>
</gene>
<dbReference type="InterPro" id="IPR029055">
    <property type="entry name" value="Ntn_hydrolases_N"/>
</dbReference>
<sequence>MVYGTMGGEGQPQTQAAIFTRYAQFGTPLQQAVTAPRWLLGRTWGSESQSLKVESNMNAGVVAKLEKAGHPVERVAPFSDMMGHAGAIVRHANGMLEGASDPRSDGCVAAF</sequence>
<dbReference type="Gene3D" id="3.60.20.40">
    <property type="match status" value="1"/>
</dbReference>
<accession>A0A1D8QV07</accession>
<evidence type="ECO:0000313" key="2">
    <source>
        <dbReference type="Proteomes" id="UP000175973"/>
    </source>
</evidence>
<dbReference type="AlphaFoldDB" id="A0A1D8QV07"/>
<organism evidence="1 2">
    <name type="scientific">Acetobacter ascendens</name>
    <dbReference type="NCBI Taxonomy" id="481146"/>
    <lineage>
        <taxon>Bacteria</taxon>
        <taxon>Pseudomonadati</taxon>
        <taxon>Pseudomonadota</taxon>
        <taxon>Alphaproteobacteria</taxon>
        <taxon>Acetobacterales</taxon>
        <taxon>Acetobacteraceae</taxon>
        <taxon>Acetobacter</taxon>
    </lineage>
</organism>
<dbReference type="Pfam" id="PF01019">
    <property type="entry name" value="G_glu_transpept"/>
    <property type="match status" value="1"/>
</dbReference>
<dbReference type="InterPro" id="IPR043137">
    <property type="entry name" value="GGT_ssub_C"/>
</dbReference>
<keyword evidence="2" id="KW-1185">Reference proteome</keyword>
<evidence type="ECO:0000313" key="1">
    <source>
        <dbReference type="EMBL" id="AOW46166.1"/>
    </source>
</evidence>
<dbReference type="InterPro" id="IPR052896">
    <property type="entry name" value="GGT-like_enzyme"/>
</dbReference>
<dbReference type="SUPFAM" id="SSF56235">
    <property type="entry name" value="N-terminal nucleophile aminohydrolases (Ntn hydrolases)"/>
    <property type="match status" value="1"/>
</dbReference>
<dbReference type="KEGG" id="aasc:A4S02_04500"/>
<name>A0A1D8QV07_9PROT</name>
<proteinExistence type="predicted"/>
<dbReference type="Proteomes" id="UP000175973">
    <property type="component" value="Chromosome"/>
</dbReference>
<protein>
    <recommendedName>
        <fullName evidence="3">Gamma-glutamyltransferase</fullName>
    </recommendedName>
</protein>